<accession>A0A0W0YB61</accession>
<dbReference type="STRING" id="28087.Lsai_2909"/>
<gene>
    <name evidence="1" type="ORF">Lsai_2909</name>
</gene>
<evidence type="ECO:0000313" key="2">
    <source>
        <dbReference type="Proteomes" id="UP000054621"/>
    </source>
</evidence>
<dbReference type="Proteomes" id="UP000054621">
    <property type="component" value="Unassembled WGS sequence"/>
</dbReference>
<name>A0A0W0YB61_9GAMM</name>
<proteinExistence type="predicted"/>
<dbReference type="PATRIC" id="fig|28087.4.peg.3126"/>
<dbReference type="OrthoDB" id="5653029at2"/>
<dbReference type="RefSeq" id="WP_027271393.1">
    <property type="nucleotide sequence ID" value="NZ_CAAAJE010000017.1"/>
</dbReference>
<dbReference type="AlphaFoldDB" id="A0A0W0YB61"/>
<evidence type="ECO:0000313" key="1">
    <source>
        <dbReference type="EMBL" id="KTD54087.1"/>
    </source>
</evidence>
<dbReference type="eggNOG" id="ENOG5030U29">
    <property type="taxonomic scope" value="Bacteria"/>
</dbReference>
<protein>
    <submittedName>
        <fullName evidence="1">Uncharacterized protein</fullName>
    </submittedName>
</protein>
<sequence>MKKITEGYPIEDTEIKKKKGRYEDFIKEMKTFENSLTFFNQLLDKALKTPNDTNINELEKYTELLPFSDKPKGPQ</sequence>
<reference evidence="1 2" key="1">
    <citation type="submission" date="2015-11" db="EMBL/GenBank/DDBJ databases">
        <title>Genomic analysis of 38 Legionella species identifies large and diverse effector repertoires.</title>
        <authorList>
            <person name="Burstein D."/>
            <person name="Amaro F."/>
            <person name="Zusman T."/>
            <person name="Lifshitz Z."/>
            <person name="Cohen O."/>
            <person name="Gilbert J.A."/>
            <person name="Pupko T."/>
            <person name="Shuman H.A."/>
            <person name="Segal G."/>
        </authorList>
    </citation>
    <scope>NUCLEOTIDE SEQUENCE [LARGE SCALE GENOMIC DNA]</scope>
    <source>
        <strain evidence="1 2">Mt.St.Helens-4</strain>
    </source>
</reference>
<organism evidence="1 2">
    <name type="scientific">Legionella sainthelensi</name>
    <dbReference type="NCBI Taxonomy" id="28087"/>
    <lineage>
        <taxon>Bacteria</taxon>
        <taxon>Pseudomonadati</taxon>
        <taxon>Pseudomonadota</taxon>
        <taxon>Gammaproteobacteria</taxon>
        <taxon>Legionellales</taxon>
        <taxon>Legionellaceae</taxon>
        <taxon>Legionella</taxon>
    </lineage>
</organism>
<comment type="caution">
    <text evidence="1">The sequence shown here is derived from an EMBL/GenBank/DDBJ whole genome shotgun (WGS) entry which is preliminary data.</text>
</comment>
<dbReference type="EMBL" id="LNYV01000037">
    <property type="protein sequence ID" value="KTD54087.1"/>
    <property type="molecule type" value="Genomic_DNA"/>
</dbReference>